<evidence type="ECO:0000256" key="4">
    <source>
        <dbReference type="ARBA" id="ARBA00022989"/>
    </source>
</evidence>
<dbReference type="GO" id="GO:0022857">
    <property type="term" value="F:transmembrane transporter activity"/>
    <property type="evidence" value="ECO:0007669"/>
    <property type="project" value="InterPro"/>
</dbReference>
<dbReference type="Pfam" id="PF00083">
    <property type="entry name" value="Sugar_tr"/>
    <property type="match status" value="1"/>
</dbReference>
<reference evidence="8" key="1">
    <citation type="submission" date="2014-06" db="EMBL/GenBank/DDBJ databases">
        <title>Key roles for freshwater Actinobacteria revealed by deep metagenomic sequencing.</title>
        <authorList>
            <person name="Ghai R."/>
            <person name="Mizuno C.M."/>
            <person name="Picazo A."/>
            <person name="Camacho A."/>
            <person name="Rodriguez-Valera F."/>
        </authorList>
    </citation>
    <scope>NUCLEOTIDE SEQUENCE</scope>
</reference>
<dbReference type="PANTHER" id="PTHR23506:SF23">
    <property type="entry name" value="GH10249P"/>
    <property type="match status" value="1"/>
</dbReference>
<feature type="transmembrane region" description="Helical" evidence="6">
    <location>
        <begin position="80"/>
        <end position="100"/>
    </location>
</feature>
<accession>A0A094PW14</accession>
<feature type="transmembrane region" description="Helical" evidence="6">
    <location>
        <begin position="347"/>
        <end position="369"/>
    </location>
</feature>
<dbReference type="InterPro" id="IPR011701">
    <property type="entry name" value="MFS"/>
</dbReference>
<dbReference type="InterPro" id="IPR005828">
    <property type="entry name" value="MFS_sugar_transport-like"/>
</dbReference>
<evidence type="ECO:0000256" key="2">
    <source>
        <dbReference type="ARBA" id="ARBA00022448"/>
    </source>
</evidence>
<feature type="domain" description="Major facilitator superfamily (MFS) profile" evidence="7">
    <location>
        <begin position="15"/>
        <end position="400"/>
    </location>
</feature>
<evidence type="ECO:0000256" key="5">
    <source>
        <dbReference type="ARBA" id="ARBA00023136"/>
    </source>
</evidence>
<evidence type="ECO:0000256" key="3">
    <source>
        <dbReference type="ARBA" id="ARBA00022692"/>
    </source>
</evidence>
<dbReference type="PRINTS" id="PR01035">
    <property type="entry name" value="TCRTETA"/>
</dbReference>
<evidence type="ECO:0000256" key="6">
    <source>
        <dbReference type="SAM" id="Phobius"/>
    </source>
</evidence>
<feature type="transmembrane region" description="Helical" evidence="6">
    <location>
        <begin position="49"/>
        <end position="73"/>
    </location>
</feature>
<keyword evidence="2" id="KW-0813">Transport</keyword>
<sequence length="410" mass="42729">MRNLLDRYFRDLPREVAVLTAVAFCVALGFGIVAPIIPVFAQTFEVSNLAASSVISVFALMRFLSAAPSGWLVNQIGERTVLWIGLSIVSISSALAGLAQSFEQLIFLRGIGGTGSAMFTVSSMSLLLRTVDAAHRGRAASTYQSGFLFGGLAGPAVGGLVVAASIRAPFFVYAATLAAAATTAYFALPKGLGHPNKDQSESFENQNSAMPLMVALKLRAYWTALVVNLSNGMTSFGLRSALIPLFVVSVLQKGPETSSYGFLATSIVQASLLLPAGRMTDTRGRKPAMVIGTLALVVAMICLVASETLTGFYASMIAMGVGAAYLGAAPSAVVGDIVDGRKGGPVVATYQMMSDLGIVAGPLLFGYLADSTGGFAWPFIAGLIVASATNVLVMFMPETRKPKPAETLIA</sequence>
<feature type="transmembrane region" description="Helical" evidence="6">
    <location>
        <begin position="170"/>
        <end position="188"/>
    </location>
</feature>
<dbReference type="InterPro" id="IPR036259">
    <property type="entry name" value="MFS_trans_sf"/>
</dbReference>
<comment type="subcellular location">
    <subcellularLocation>
        <location evidence="1">Membrane</location>
        <topology evidence="1">Multi-pass membrane protein</topology>
    </subcellularLocation>
</comment>
<comment type="caution">
    <text evidence="8">The sequence shown here is derived from an EMBL/GenBank/DDBJ whole genome shotgun (WGS) entry which is preliminary data.</text>
</comment>
<organism evidence="8">
    <name type="scientific">freshwater metagenome</name>
    <dbReference type="NCBI Taxonomy" id="449393"/>
    <lineage>
        <taxon>unclassified sequences</taxon>
        <taxon>metagenomes</taxon>
        <taxon>ecological metagenomes</taxon>
    </lineage>
</organism>
<dbReference type="Gene3D" id="1.20.1720.10">
    <property type="entry name" value="Multidrug resistance protein D"/>
    <property type="match status" value="1"/>
</dbReference>
<dbReference type="InterPro" id="IPR050930">
    <property type="entry name" value="MFS_Vesicular_Transporter"/>
</dbReference>
<feature type="transmembrane region" description="Helical" evidence="6">
    <location>
        <begin position="16"/>
        <end position="37"/>
    </location>
</feature>
<dbReference type="Gene3D" id="1.20.1250.20">
    <property type="entry name" value="MFS general substrate transporter like domains"/>
    <property type="match status" value="1"/>
</dbReference>
<dbReference type="InterPro" id="IPR001958">
    <property type="entry name" value="Tet-R_TetA/multi-R_MdtG-like"/>
</dbReference>
<dbReference type="SUPFAM" id="SSF103473">
    <property type="entry name" value="MFS general substrate transporter"/>
    <property type="match status" value="1"/>
</dbReference>
<name>A0A094PW14_9ZZZZ</name>
<dbReference type="GO" id="GO:0016020">
    <property type="term" value="C:membrane"/>
    <property type="evidence" value="ECO:0007669"/>
    <property type="project" value="UniProtKB-SubCell"/>
</dbReference>
<feature type="transmembrane region" description="Helical" evidence="6">
    <location>
        <begin position="140"/>
        <end position="164"/>
    </location>
</feature>
<dbReference type="Pfam" id="PF07690">
    <property type="entry name" value="MFS_1"/>
    <property type="match status" value="1"/>
</dbReference>
<dbReference type="EMBL" id="JNSL01000117">
    <property type="protein sequence ID" value="KGA15337.1"/>
    <property type="molecule type" value="Genomic_DNA"/>
</dbReference>
<feature type="transmembrane region" description="Helical" evidence="6">
    <location>
        <begin position="106"/>
        <end position="128"/>
    </location>
</feature>
<dbReference type="PROSITE" id="PS50850">
    <property type="entry name" value="MFS"/>
    <property type="match status" value="1"/>
</dbReference>
<feature type="transmembrane region" description="Helical" evidence="6">
    <location>
        <begin position="288"/>
        <end position="306"/>
    </location>
</feature>
<proteinExistence type="predicted"/>
<gene>
    <name evidence="8" type="ORF">GM51_15150</name>
</gene>
<feature type="transmembrane region" description="Helical" evidence="6">
    <location>
        <begin position="375"/>
        <end position="395"/>
    </location>
</feature>
<evidence type="ECO:0000256" key="1">
    <source>
        <dbReference type="ARBA" id="ARBA00004141"/>
    </source>
</evidence>
<dbReference type="InterPro" id="IPR020846">
    <property type="entry name" value="MFS_dom"/>
</dbReference>
<keyword evidence="3 6" id="KW-0812">Transmembrane</keyword>
<dbReference type="PANTHER" id="PTHR23506">
    <property type="entry name" value="GH10249P"/>
    <property type="match status" value="1"/>
</dbReference>
<dbReference type="CDD" id="cd17325">
    <property type="entry name" value="MFS_MdtG_SLC18_like"/>
    <property type="match status" value="1"/>
</dbReference>
<evidence type="ECO:0000313" key="8">
    <source>
        <dbReference type="EMBL" id="KGA15337.1"/>
    </source>
</evidence>
<protein>
    <recommendedName>
        <fullName evidence="7">Major facilitator superfamily (MFS) profile domain-containing protein</fullName>
    </recommendedName>
</protein>
<dbReference type="AlphaFoldDB" id="A0A094PW14"/>
<keyword evidence="4 6" id="KW-1133">Transmembrane helix</keyword>
<evidence type="ECO:0000259" key="7">
    <source>
        <dbReference type="PROSITE" id="PS50850"/>
    </source>
</evidence>
<keyword evidence="5 6" id="KW-0472">Membrane</keyword>
<feature type="transmembrane region" description="Helical" evidence="6">
    <location>
        <begin position="312"/>
        <end position="335"/>
    </location>
</feature>